<name>A0A4Q9LRE2_9MICR</name>
<protein>
    <submittedName>
        <fullName evidence="3">RhoGAP domain-containing protein</fullName>
    </submittedName>
</protein>
<evidence type="ECO:0000256" key="1">
    <source>
        <dbReference type="SAM" id="MobiDB-lite"/>
    </source>
</evidence>
<dbReference type="PROSITE" id="PS50238">
    <property type="entry name" value="RHOGAP"/>
    <property type="match status" value="1"/>
</dbReference>
<dbReference type="VEuPathDB" id="MicrosporidiaDB:CWI38_1387p0010"/>
<dbReference type="InterPro" id="IPR008936">
    <property type="entry name" value="Rho_GTPase_activation_prot"/>
</dbReference>
<dbReference type="InterPro" id="IPR000198">
    <property type="entry name" value="RhoGAP_dom"/>
</dbReference>
<keyword evidence="4" id="KW-1185">Reference proteome</keyword>
<dbReference type="SMART" id="SM00324">
    <property type="entry name" value="RhoGAP"/>
    <property type="match status" value="1"/>
</dbReference>
<dbReference type="OrthoDB" id="2196166at2759"/>
<comment type="caution">
    <text evidence="3">The sequence shown here is derived from an EMBL/GenBank/DDBJ whole genome shotgun (WGS) entry which is preliminary data.</text>
</comment>
<reference evidence="3 4" key="1">
    <citation type="submission" date="2017-12" db="EMBL/GenBank/DDBJ databases">
        <authorList>
            <person name="Pombert J.-F."/>
            <person name="Haag K.L."/>
            <person name="Ebert D."/>
        </authorList>
    </citation>
    <scope>NUCLEOTIDE SEQUENCE [LARGE SCALE GENOMIC DNA]</scope>
    <source>
        <strain evidence="3">IL-G-3</strain>
    </source>
</reference>
<sequence length="304" mass="35539">MKKANTFVYTVGDHIMDEGIKKEGLFRISGKYTYYKLMPGVLAAGKRYDYTELSVHDNASIFKAYIREIMNGIISVQTDPSIIEYIVPLIIFSITNENRKMLIYLQKIFRKVNQYSKDNKMGNAVNLLFKQGKQDLEDAHNFSPAILGNNPKGKKDNQAYLALIKIFKIKYGLEKDLVSVNESLRSLLKESVRIFEKNSSDRRRGHDNRQDNNKQANNKPEILTQNTILIHFYEALDNSLRVNNSDTSHIYESEKYLTSDFFSNRKILRTKIIDLNIFLLEFLIEEQINQYEIYIYNEYLSYES</sequence>
<dbReference type="Pfam" id="PF00620">
    <property type="entry name" value="RhoGAP"/>
    <property type="match status" value="1"/>
</dbReference>
<dbReference type="GO" id="GO:0007165">
    <property type="term" value="P:signal transduction"/>
    <property type="evidence" value="ECO:0007669"/>
    <property type="project" value="InterPro"/>
</dbReference>
<feature type="non-terminal residue" evidence="3">
    <location>
        <position position="304"/>
    </location>
</feature>
<gene>
    <name evidence="3" type="ORF">CWI38_1387p0010</name>
</gene>
<evidence type="ECO:0000313" key="3">
    <source>
        <dbReference type="EMBL" id="TBU11099.1"/>
    </source>
</evidence>
<evidence type="ECO:0000259" key="2">
    <source>
        <dbReference type="PROSITE" id="PS50238"/>
    </source>
</evidence>
<dbReference type="SUPFAM" id="SSF48350">
    <property type="entry name" value="GTPase activation domain, GAP"/>
    <property type="match status" value="1"/>
</dbReference>
<dbReference type="Gene3D" id="1.10.555.10">
    <property type="entry name" value="Rho GTPase activation protein"/>
    <property type="match status" value="1"/>
</dbReference>
<feature type="compositionally biased region" description="Basic and acidic residues" evidence="1">
    <location>
        <begin position="199"/>
        <end position="212"/>
    </location>
</feature>
<feature type="region of interest" description="Disordered" evidence="1">
    <location>
        <begin position="199"/>
        <end position="218"/>
    </location>
</feature>
<dbReference type="AlphaFoldDB" id="A0A4Q9LRE2"/>
<evidence type="ECO:0000313" key="4">
    <source>
        <dbReference type="Proteomes" id="UP000292282"/>
    </source>
</evidence>
<proteinExistence type="predicted"/>
<dbReference type="Proteomes" id="UP000292282">
    <property type="component" value="Unassembled WGS sequence"/>
</dbReference>
<feature type="domain" description="Rho-GAP" evidence="2">
    <location>
        <begin position="1"/>
        <end position="195"/>
    </location>
</feature>
<dbReference type="EMBL" id="PITK01001387">
    <property type="protein sequence ID" value="TBU11099.1"/>
    <property type="molecule type" value="Genomic_DNA"/>
</dbReference>
<accession>A0A4Q9LRE2</accession>
<organism evidence="3 4">
    <name type="scientific">Hamiltosporidium tvaerminnensis</name>
    <dbReference type="NCBI Taxonomy" id="1176355"/>
    <lineage>
        <taxon>Eukaryota</taxon>
        <taxon>Fungi</taxon>
        <taxon>Fungi incertae sedis</taxon>
        <taxon>Microsporidia</taxon>
        <taxon>Dubosqiidae</taxon>
        <taxon>Hamiltosporidium</taxon>
    </lineage>
</organism>